<comment type="caution">
    <text evidence="7">The sequence shown here is derived from an EMBL/GenBank/DDBJ whole genome shotgun (WGS) entry which is preliminary data.</text>
</comment>
<dbReference type="Proteomes" id="UP001597063">
    <property type="component" value="Unassembled WGS sequence"/>
</dbReference>
<keyword evidence="8" id="KW-1185">Reference proteome</keyword>
<evidence type="ECO:0000313" key="8">
    <source>
        <dbReference type="Proteomes" id="UP001597063"/>
    </source>
</evidence>
<evidence type="ECO:0000256" key="4">
    <source>
        <dbReference type="ARBA" id="ARBA00022840"/>
    </source>
</evidence>
<dbReference type="InterPro" id="IPR042099">
    <property type="entry name" value="ANL_N_sf"/>
</dbReference>
<dbReference type="InterPro" id="IPR000873">
    <property type="entry name" value="AMP-dep_synth/lig_dom"/>
</dbReference>
<evidence type="ECO:0000256" key="1">
    <source>
        <dbReference type="ARBA" id="ARBA00006432"/>
    </source>
</evidence>
<feature type="domain" description="AMP-binding enzyme C-terminal" evidence="6">
    <location>
        <begin position="448"/>
        <end position="526"/>
    </location>
</feature>
<dbReference type="SUPFAM" id="SSF56801">
    <property type="entry name" value="Acetyl-CoA synthetase-like"/>
    <property type="match status" value="1"/>
</dbReference>
<dbReference type="Pfam" id="PF13193">
    <property type="entry name" value="AMP-binding_C"/>
    <property type="match status" value="1"/>
</dbReference>
<evidence type="ECO:0000256" key="3">
    <source>
        <dbReference type="ARBA" id="ARBA00022741"/>
    </source>
</evidence>
<dbReference type="Gene3D" id="3.40.50.12780">
    <property type="entry name" value="N-terminal domain of ligase-like"/>
    <property type="match status" value="1"/>
</dbReference>
<dbReference type="Pfam" id="PF00501">
    <property type="entry name" value="AMP-binding"/>
    <property type="match status" value="1"/>
</dbReference>
<feature type="domain" description="AMP-dependent synthetase/ligase" evidence="5">
    <location>
        <begin position="52"/>
        <end position="382"/>
    </location>
</feature>
<dbReference type="InterPro" id="IPR045851">
    <property type="entry name" value="AMP-bd_C_sf"/>
</dbReference>
<accession>A0ABW2XUQ6</accession>
<keyword evidence="4" id="KW-0067">ATP-binding</keyword>
<sequence>MTGLRQRVADVLAAYGAPRACLADVLCDRHPAGSSAFTIVRPSPDGGLACADLTYGELRDRSARFAAGLRDLGVGPGDRVATLMGRSAELVVAMLGIWRLGAVQVPLFTALAPPAIAARVTGNGTVAVITEPAQRAKLDAIADPGRTVVTTGAPAGADAAFAELAASPPLAEPVAAGGDATMVELFTSGTTGASKGVPVPVRALAAMRVYQEYGLDHRASDVFWNAADPGWAYGLYHAVIGPLLLGRRAVLLRGGFSPELTWRVLARCGVTNFAAGPTVYRALRNAADAIPAGLRLRCCSSAGEPLNPDVVAWAESALGVPVRDHYGQTELGMAVANGWHPDIRAELRPGSMGRPLPGWRLRVLRPGADEAAPAGEPGRVAVDLAGSPLMWFTGYRDAPDRTAERFTADGRWYLTGDTAAEDADGYLHFAARDDDVVLMAGYRIGPFEVESVLLQHDGVAEAAVVGVPDDLRGEILVAHIVLRPGTQPSDALAAELQTLVKTRFAAHAYPREVHFVDGLPKTPSGKLQRFLLRPGRPHARPSASAAER</sequence>
<comment type="similarity">
    <text evidence="1">Belongs to the ATP-dependent AMP-binding enzyme family.</text>
</comment>
<proteinExistence type="inferred from homology"/>
<dbReference type="InterPro" id="IPR025110">
    <property type="entry name" value="AMP-bd_C"/>
</dbReference>
<keyword evidence="3" id="KW-0547">Nucleotide-binding</keyword>
<dbReference type="EMBL" id="JBHTGP010000016">
    <property type="protein sequence ID" value="MFD0689179.1"/>
    <property type="molecule type" value="Genomic_DNA"/>
</dbReference>
<evidence type="ECO:0000256" key="2">
    <source>
        <dbReference type="ARBA" id="ARBA00022598"/>
    </source>
</evidence>
<dbReference type="InterPro" id="IPR051087">
    <property type="entry name" value="Mitochondrial_ACSM"/>
</dbReference>
<gene>
    <name evidence="7" type="ORF">ACFQZM_32145</name>
</gene>
<reference evidence="8" key="1">
    <citation type="journal article" date="2019" name="Int. J. Syst. Evol. Microbiol.">
        <title>The Global Catalogue of Microorganisms (GCM) 10K type strain sequencing project: providing services to taxonomists for standard genome sequencing and annotation.</title>
        <authorList>
            <consortium name="The Broad Institute Genomics Platform"/>
            <consortium name="The Broad Institute Genome Sequencing Center for Infectious Disease"/>
            <person name="Wu L."/>
            <person name="Ma J."/>
        </authorList>
    </citation>
    <scope>NUCLEOTIDE SEQUENCE [LARGE SCALE GENOMIC DNA]</scope>
    <source>
        <strain evidence="8">JCM 9371</strain>
    </source>
</reference>
<dbReference type="PANTHER" id="PTHR43605">
    <property type="entry name" value="ACYL-COENZYME A SYNTHETASE"/>
    <property type="match status" value="1"/>
</dbReference>
<keyword evidence="2" id="KW-0436">Ligase</keyword>
<organism evidence="7 8">
    <name type="scientific">Actinomadura fibrosa</name>
    <dbReference type="NCBI Taxonomy" id="111802"/>
    <lineage>
        <taxon>Bacteria</taxon>
        <taxon>Bacillati</taxon>
        <taxon>Actinomycetota</taxon>
        <taxon>Actinomycetes</taxon>
        <taxon>Streptosporangiales</taxon>
        <taxon>Thermomonosporaceae</taxon>
        <taxon>Actinomadura</taxon>
    </lineage>
</organism>
<name>A0ABW2XUQ6_9ACTN</name>
<evidence type="ECO:0000259" key="6">
    <source>
        <dbReference type="Pfam" id="PF13193"/>
    </source>
</evidence>
<dbReference type="Gene3D" id="3.30.300.30">
    <property type="match status" value="1"/>
</dbReference>
<dbReference type="PANTHER" id="PTHR43605:SF10">
    <property type="entry name" value="ACYL-COA SYNTHETASE MEDIUM CHAIN FAMILY MEMBER 3"/>
    <property type="match status" value="1"/>
</dbReference>
<protein>
    <submittedName>
        <fullName evidence="7">AMP-binding protein</fullName>
    </submittedName>
</protein>
<dbReference type="RefSeq" id="WP_131757279.1">
    <property type="nucleotide sequence ID" value="NZ_CAACUY010000028.1"/>
</dbReference>
<evidence type="ECO:0000259" key="5">
    <source>
        <dbReference type="Pfam" id="PF00501"/>
    </source>
</evidence>
<evidence type="ECO:0000313" key="7">
    <source>
        <dbReference type="EMBL" id="MFD0689179.1"/>
    </source>
</evidence>